<dbReference type="PANTHER" id="PTHR43731:SF14">
    <property type="entry name" value="PRESENILIN-ASSOCIATED RHOMBOID-LIKE PROTEIN, MITOCHONDRIAL"/>
    <property type="match status" value="1"/>
</dbReference>
<evidence type="ECO:0000256" key="5">
    <source>
        <dbReference type="ARBA" id="ARBA00022989"/>
    </source>
</evidence>
<organism evidence="9 10">
    <name type="scientific">Xylanibacillus composti</name>
    <dbReference type="NCBI Taxonomy" id="1572762"/>
    <lineage>
        <taxon>Bacteria</taxon>
        <taxon>Bacillati</taxon>
        <taxon>Bacillota</taxon>
        <taxon>Bacilli</taxon>
        <taxon>Bacillales</taxon>
        <taxon>Paenibacillaceae</taxon>
        <taxon>Xylanibacillus</taxon>
    </lineage>
</organism>
<evidence type="ECO:0000313" key="10">
    <source>
        <dbReference type="Proteomes" id="UP000677918"/>
    </source>
</evidence>
<dbReference type="InterPro" id="IPR050925">
    <property type="entry name" value="Rhomboid_protease_S54"/>
</dbReference>
<feature type="transmembrane region" description="Helical" evidence="7">
    <location>
        <begin position="62"/>
        <end position="89"/>
    </location>
</feature>
<dbReference type="InterPro" id="IPR035952">
    <property type="entry name" value="Rhomboid-like_sf"/>
</dbReference>
<feature type="transmembrane region" description="Helical" evidence="7">
    <location>
        <begin position="126"/>
        <end position="144"/>
    </location>
</feature>
<feature type="transmembrane region" description="Helical" evidence="7">
    <location>
        <begin position="156"/>
        <end position="171"/>
    </location>
</feature>
<feature type="transmembrane region" description="Helical" evidence="7">
    <location>
        <begin position="12"/>
        <end position="35"/>
    </location>
</feature>
<comment type="similarity">
    <text evidence="2">Belongs to the peptidase S54 family.</text>
</comment>
<dbReference type="Proteomes" id="UP000677918">
    <property type="component" value="Unassembled WGS sequence"/>
</dbReference>
<accession>A0A8J4M1M3</accession>
<dbReference type="GO" id="GO:0004252">
    <property type="term" value="F:serine-type endopeptidase activity"/>
    <property type="evidence" value="ECO:0007669"/>
    <property type="project" value="InterPro"/>
</dbReference>
<evidence type="ECO:0000313" key="9">
    <source>
        <dbReference type="EMBL" id="GIQ68210.1"/>
    </source>
</evidence>
<feature type="transmembrane region" description="Helical" evidence="7">
    <location>
        <begin position="101"/>
        <end position="120"/>
    </location>
</feature>
<evidence type="ECO:0000256" key="1">
    <source>
        <dbReference type="ARBA" id="ARBA00004141"/>
    </source>
</evidence>
<dbReference type="PANTHER" id="PTHR43731">
    <property type="entry name" value="RHOMBOID PROTEASE"/>
    <property type="match status" value="1"/>
</dbReference>
<name>A0A8J4M1M3_9BACL</name>
<keyword evidence="4" id="KW-0378">Hydrolase</keyword>
<dbReference type="Gene3D" id="1.20.1540.10">
    <property type="entry name" value="Rhomboid-like"/>
    <property type="match status" value="1"/>
</dbReference>
<proteinExistence type="inferred from homology"/>
<keyword evidence="9" id="KW-0645">Protease</keyword>
<comment type="subcellular location">
    <subcellularLocation>
        <location evidence="1">Membrane</location>
        <topology evidence="1">Multi-pass membrane protein</topology>
    </subcellularLocation>
</comment>
<dbReference type="SUPFAM" id="SSF144091">
    <property type="entry name" value="Rhomboid-like"/>
    <property type="match status" value="1"/>
</dbReference>
<reference evidence="9" key="1">
    <citation type="submission" date="2021-04" db="EMBL/GenBank/DDBJ databases">
        <title>Draft genome sequence of Xylanibacillus composti strain K13.</title>
        <authorList>
            <person name="Uke A."/>
            <person name="Chhe C."/>
            <person name="Baramee S."/>
            <person name="Kosugi A."/>
        </authorList>
    </citation>
    <scope>NUCLEOTIDE SEQUENCE</scope>
    <source>
        <strain evidence="9">K13</strain>
    </source>
</reference>
<sequence length="205" mass="22809">MIFLRYESFRGFLKLYPVTSALISANLIMFILTMLNGGSTNPETLYRFGALYPPLMDGMSDMWRLVGAMFLHAGFDHLLFNMFALVVFAPPLERVFGSMRYGIFYFLCGIAGSVLSLTMLANVLSVGASGAIYGFYGAYLYLILFRKQALDPSSRKTIQIILGIGIVYSIIVPQVNIWGHLGGFIAGFLLFPSFIRRLKKPPQSG</sequence>
<evidence type="ECO:0000259" key="8">
    <source>
        <dbReference type="Pfam" id="PF01694"/>
    </source>
</evidence>
<gene>
    <name evidence="9" type="primary">ydcA</name>
    <name evidence="9" type="ORF">XYCOK13_10340</name>
</gene>
<feature type="domain" description="Peptidase S54 rhomboid" evidence="8">
    <location>
        <begin position="61"/>
        <end position="191"/>
    </location>
</feature>
<dbReference type="GO" id="GO:0016020">
    <property type="term" value="C:membrane"/>
    <property type="evidence" value="ECO:0007669"/>
    <property type="project" value="UniProtKB-SubCell"/>
</dbReference>
<protein>
    <submittedName>
        <fullName evidence="9">Putative rhomboid protease YdcA</fullName>
    </submittedName>
</protein>
<feature type="transmembrane region" description="Helical" evidence="7">
    <location>
        <begin position="177"/>
        <end position="195"/>
    </location>
</feature>
<evidence type="ECO:0000256" key="3">
    <source>
        <dbReference type="ARBA" id="ARBA00022692"/>
    </source>
</evidence>
<keyword evidence="3 7" id="KW-0812">Transmembrane</keyword>
<comment type="caution">
    <text evidence="9">The sequence shown here is derived from an EMBL/GenBank/DDBJ whole genome shotgun (WGS) entry which is preliminary data.</text>
</comment>
<dbReference type="GO" id="GO:0006508">
    <property type="term" value="P:proteolysis"/>
    <property type="evidence" value="ECO:0007669"/>
    <property type="project" value="UniProtKB-KW"/>
</dbReference>
<dbReference type="InterPro" id="IPR022764">
    <property type="entry name" value="Peptidase_S54_rhomboid_dom"/>
</dbReference>
<evidence type="ECO:0000256" key="6">
    <source>
        <dbReference type="ARBA" id="ARBA00023136"/>
    </source>
</evidence>
<dbReference type="RefSeq" id="WP_213410809.1">
    <property type="nucleotide sequence ID" value="NZ_BOVK01000013.1"/>
</dbReference>
<dbReference type="EMBL" id="BOVK01000013">
    <property type="protein sequence ID" value="GIQ68210.1"/>
    <property type="molecule type" value="Genomic_DNA"/>
</dbReference>
<dbReference type="AlphaFoldDB" id="A0A8J4M1M3"/>
<evidence type="ECO:0000256" key="4">
    <source>
        <dbReference type="ARBA" id="ARBA00022801"/>
    </source>
</evidence>
<evidence type="ECO:0000256" key="7">
    <source>
        <dbReference type="SAM" id="Phobius"/>
    </source>
</evidence>
<dbReference type="Pfam" id="PF01694">
    <property type="entry name" value="Rhomboid"/>
    <property type="match status" value="1"/>
</dbReference>
<keyword evidence="6 7" id="KW-0472">Membrane</keyword>
<keyword evidence="10" id="KW-1185">Reference proteome</keyword>
<evidence type="ECO:0000256" key="2">
    <source>
        <dbReference type="ARBA" id="ARBA00009045"/>
    </source>
</evidence>
<keyword evidence="5 7" id="KW-1133">Transmembrane helix</keyword>